<keyword evidence="8 9" id="KW-0456">Lyase</keyword>
<keyword evidence="11" id="KW-1185">Reference proteome</keyword>
<evidence type="ECO:0000256" key="2">
    <source>
        <dbReference type="ARBA" id="ARBA00005170"/>
    </source>
</evidence>
<evidence type="ECO:0000256" key="7">
    <source>
        <dbReference type="ARBA" id="ARBA00023061"/>
    </source>
</evidence>
<evidence type="ECO:0000256" key="1">
    <source>
        <dbReference type="ARBA" id="ARBA00001784"/>
    </source>
</evidence>
<gene>
    <name evidence="10" type="ORF">PLANPX_2163</name>
</gene>
<proteinExistence type="inferred from homology"/>
<dbReference type="PIRSF" id="PIRSF001332">
    <property type="entry name" value="Acetolac_decarb"/>
    <property type="match status" value="1"/>
</dbReference>
<evidence type="ECO:0000256" key="4">
    <source>
        <dbReference type="ARBA" id="ARBA00013204"/>
    </source>
</evidence>
<accession>A0A5K7XCI7</accession>
<evidence type="ECO:0000256" key="3">
    <source>
        <dbReference type="ARBA" id="ARBA00007106"/>
    </source>
</evidence>
<dbReference type="SUPFAM" id="SSF117856">
    <property type="entry name" value="AF0104/ALDC/Ptd012-like"/>
    <property type="match status" value="1"/>
</dbReference>
<dbReference type="PANTHER" id="PTHR35524">
    <property type="entry name" value="ALPHA-ACETOLACTATE DECARBOXYLASE"/>
    <property type="match status" value="1"/>
</dbReference>
<organism evidence="10 11">
    <name type="scientific">Lacipirellula parvula</name>
    <dbReference type="NCBI Taxonomy" id="2650471"/>
    <lineage>
        <taxon>Bacteria</taxon>
        <taxon>Pseudomonadati</taxon>
        <taxon>Planctomycetota</taxon>
        <taxon>Planctomycetia</taxon>
        <taxon>Pirellulales</taxon>
        <taxon>Lacipirellulaceae</taxon>
        <taxon>Lacipirellula</taxon>
    </lineage>
</organism>
<dbReference type="PANTHER" id="PTHR35524:SF1">
    <property type="entry name" value="ALPHA-ACETOLACTATE DECARBOXYLASE"/>
    <property type="match status" value="1"/>
</dbReference>
<comment type="similarity">
    <text evidence="3 9">Belongs to the alpha-acetolactate decarboxylase family.</text>
</comment>
<evidence type="ECO:0000256" key="9">
    <source>
        <dbReference type="PIRNR" id="PIRNR001332"/>
    </source>
</evidence>
<keyword evidence="7 9" id="KW-0005">Acetoin biosynthesis</keyword>
<evidence type="ECO:0000256" key="6">
    <source>
        <dbReference type="ARBA" id="ARBA00022793"/>
    </source>
</evidence>
<evidence type="ECO:0000313" key="10">
    <source>
        <dbReference type="EMBL" id="BBO32551.1"/>
    </source>
</evidence>
<evidence type="ECO:0000256" key="5">
    <source>
        <dbReference type="ARBA" id="ARBA00020164"/>
    </source>
</evidence>
<dbReference type="Pfam" id="PF03306">
    <property type="entry name" value="AAL_decarboxy"/>
    <property type="match status" value="1"/>
</dbReference>
<dbReference type="GO" id="GO:0045151">
    <property type="term" value="P:acetoin biosynthetic process"/>
    <property type="evidence" value="ECO:0007669"/>
    <property type="project" value="UniProtKB-UniRule"/>
</dbReference>
<dbReference type="RefSeq" id="WP_152098500.1">
    <property type="nucleotide sequence ID" value="NZ_AP021861.1"/>
</dbReference>
<dbReference type="CDD" id="cd17299">
    <property type="entry name" value="acetolactate_decarboxylase"/>
    <property type="match status" value="1"/>
</dbReference>
<comment type="catalytic activity">
    <reaction evidence="1 9">
        <text>(2S)-2-acetolactate + H(+) = (R)-acetoin + CO2</text>
        <dbReference type="Rhea" id="RHEA:21580"/>
        <dbReference type="ChEBI" id="CHEBI:15378"/>
        <dbReference type="ChEBI" id="CHEBI:15686"/>
        <dbReference type="ChEBI" id="CHEBI:16526"/>
        <dbReference type="ChEBI" id="CHEBI:58476"/>
        <dbReference type="EC" id="4.1.1.5"/>
    </reaction>
</comment>
<keyword evidence="6 9" id="KW-0210">Decarboxylase</keyword>
<reference evidence="11" key="1">
    <citation type="submission" date="2019-10" db="EMBL/GenBank/DDBJ databases">
        <title>Lacipirellula parvula gen. nov., sp. nov., representing a lineage of planctomycetes widespread in freshwater anoxic habitats, and description of the family Lacipirellulaceae.</title>
        <authorList>
            <person name="Dedysh S.N."/>
            <person name="Kulichevskaya I.S."/>
            <person name="Beletsky A.V."/>
            <person name="Rakitin A.L."/>
            <person name="Mardanov A.V."/>
            <person name="Ivanova A.A."/>
            <person name="Saltykova V.X."/>
            <person name="Rijpstra W.I.C."/>
            <person name="Sinninghe Damste J.S."/>
            <person name="Ravin N.V."/>
        </authorList>
    </citation>
    <scope>NUCLEOTIDE SEQUENCE [LARGE SCALE GENOMIC DNA]</scope>
    <source>
        <strain evidence="11">PX69</strain>
    </source>
</reference>
<dbReference type="EMBL" id="AP021861">
    <property type="protein sequence ID" value="BBO32551.1"/>
    <property type="molecule type" value="Genomic_DNA"/>
</dbReference>
<protein>
    <recommendedName>
        <fullName evidence="5 9">Alpha-acetolactate decarboxylase</fullName>
        <ecNumber evidence="4 9">4.1.1.5</ecNumber>
    </recommendedName>
</protein>
<name>A0A5K7XCI7_9BACT</name>
<dbReference type="KEGG" id="lpav:PLANPX_2163"/>
<dbReference type="EC" id="4.1.1.5" evidence="4 9"/>
<evidence type="ECO:0000313" key="11">
    <source>
        <dbReference type="Proteomes" id="UP000326837"/>
    </source>
</evidence>
<dbReference type="NCBIfam" id="TIGR01252">
    <property type="entry name" value="acetolac_decarb"/>
    <property type="match status" value="1"/>
</dbReference>
<dbReference type="UniPathway" id="UPA00626">
    <property type="reaction ID" value="UER00678"/>
</dbReference>
<evidence type="ECO:0000256" key="8">
    <source>
        <dbReference type="ARBA" id="ARBA00023239"/>
    </source>
</evidence>
<comment type="pathway">
    <text evidence="2 9">Polyol metabolism; (R,R)-butane-2,3-diol biosynthesis; (R,R)-butane-2,3-diol from pyruvate: step 2/3.</text>
</comment>
<dbReference type="Proteomes" id="UP000326837">
    <property type="component" value="Chromosome"/>
</dbReference>
<dbReference type="GO" id="GO:0047605">
    <property type="term" value="F:acetolactate decarboxylase activity"/>
    <property type="evidence" value="ECO:0007669"/>
    <property type="project" value="UniProtKB-UniRule"/>
</dbReference>
<sequence>MKSAIRVTAVALLLSAAGCLESEPLGVPVRGRMHDGDELVQFSLLSALAAGDYAGGAPLQQLLQFGDFGVGTFDRLDGEMIVLDGDIFQVKADGTVVPRDGAGATPFATVTFFEADGQLDGIAASSLTELDHQLDRRVPNAKRPVAFKVTGEFAELTLRSAPPQKPPYRPLAEVIDQQQVWTRQNVRGTLIGVRCPAWMGTLNVAGYHWHFLSDDRTIGGHVLDCRVEGARGAYDECSSLLVRLPDSKSFDAADVSSVSDADVEKIERQRGKEDAH</sequence>
<dbReference type="InterPro" id="IPR005128">
    <property type="entry name" value="Acetolactate_a_deCO2ase"/>
</dbReference>
<dbReference type="Gene3D" id="3.30.1330.80">
    <property type="entry name" value="Hypothetical protein, similar to alpha- acetolactate decarboxylase, domain 2"/>
    <property type="match status" value="2"/>
</dbReference>
<dbReference type="AlphaFoldDB" id="A0A5K7XCI7"/>
<dbReference type="PROSITE" id="PS51257">
    <property type="entry name" value="PROKAR_LIPOPROTEIN"/>
    <property type="match status" value="1"/>
</dbReference>